<accession>A0A9D5CF02</accession>
<dbReference type="InterPro" id="IPR002036">
    <property type="entry name" value="YbeY"/>
</dbReference>
<evidence type="ECO:0000313" key="2">
    <source>
        <dbReference type="Proteomes" id="UP001085076"/>
    </source>
</evidence>
<protein>
    <submittedName>
        <fullName evidence="1">Uncharacterized protein</fullName>
    </submittedName>
</protein>
<dbReference type="Pfam" id="PF08282">
    <property type="entry name" value="Hydrolase_3"/>
    <property type="match status" value="1"/>
</dbReference>
<dbReference type="PANTHER" id="PTHR46986:SF1">
    <property type="entry name" value="ENDORIBONUCLEASE YBEY, CHLOROPLASTIC"/>
    <property type="match status" value="1"/>
</dbReference>
<proteinExistence type="predicted"/>
<sequence length="96" mass="10784">MMYMLDAFSQEEQQGMPTRKPRKLAASSFYKPKFSYIFCAMDGTLLNARSQISTENVEAISRGVNIVIVTGKLLSSHSVFLTVPFSWGLLRCTLIN</sequence>
<dbReference type="EMBL" id="JAGGNH010000005">
    <property type="protein sequence ID" value="KAJ0971630.1"/>
    <property type="molecule type" value="Genomic_DNA"/>
</dbReference>
<dbReference type="SUPFAM" id="SSF56784">
    <property type="entry name" value="HAD-like"/>
    <property type="match status" value="1"/>
</dbReference>
<dbReference type="Proteomes" id="UP001085076">
    <property type="component" value="Miscellaneous, Linkage group lg05"/>
</dbReference>
<evidence type="ECO:0000313" key="1">
    <source>
        <dbReference type="EMBL" id="KAJ0971630.1"/>
    </source>
</evidence>
<dbReference type="GO" id="GO:0006364">
    <property type="term" value="P:rRNA processing"/>
    <property type="evidence" value="ECO:0007669"/>
    <property type="project" value="InterPro"/>
</dbReference>
<dbReference type="InterPro" id="IPR036412">
    <property type="entry name" value="HAD-like_sf"/>
</dbReference>
<reference evidence="1" key="1">
    <citation type="submission" date="2021-03" db="EMBL/GenBank/DDBJ databases">
        <authorList>
            <person name="Li Z."/>
            <person name="Yang C."/>
        </authorList>
    </citation>
    <scope>NUCLEOTIDE SEQUENCE</scope>
    <source>
        <strain evidence="1">Dzin_1.0</strain>
        <tissue evidence="1">Leaf</tissue>
    </source>
</reference>
<dbReference type="OrthoDB" id="27226at2759"/>
<comment type="caution">
    <text evidence="1">The sequence shown here is derived from an EMBL/GenBank/DDBJ whole genome shotgun (WGS) entry which is preliminary data.</text>
</comment>
<keyword evidence="2" id="KW-1185">Reference proteome</keyword>
<dbReference type="InterPro" id="IPR023214">
    <property type="entry name" value="HAD_sf"/>
</dbReference>
<dbReference type="PANTHER" id="PTHR46986">
    <property type="entry name" value="ENDORIBONUCLEASE YBEY, CHLOROPLASTIC"/>
    <property type="match status" value="1"/>
</dbReference>
<name>A0A9D5CF02_9LILI</name>
<organism evidence="1 2">
    <name type="scientific">Dioscorea zingiberensis</name>
    <dbReference type="NCBI Taxonomy" id="325984"/>
    <lineage>
        <taxon>Eukaryota</taxon>
        <taxon>Viridiplantae</taxon>
        <taxon>Streptophyta</taxon>
        <taxon>Embryophyta</taxon>
        <taxon>Tracheophyta</taxon>
        <taxon>Spermatophyta</taxon>
        <taxon>Magnoliopsida</taxon>
        <taxon>Liliopsida</taxon>
        <taxon>Dioscoreales</taxon>
        <taxon>Dioscoreaceae</taxon>
        <taxon>Dioscorea</taxon>
    </lineage>
</organism>
<dbReference type="GO" id="GO:0004222">
    <property type="term" value="F:metalloendopeptidase activity"/>
    <property type="evidence" value="ECO:0007669"/>
    <property type="project" value="InterPro"/>
</dbReference>
<reference evidence="1" key="2">
    <citation type="journal article" date="2022" name="Hortic Res">
        <title>The genome of Dioscorea zingiberensis sheds light on the biosynthesis, origin and evolution of the medicinally important diosgenin saponins.</title>
        <authorList>
            <person name="Li Y."/>
            <person name="Tan C."/>
            <person name="Li Z."/>
            <person name="Guo J."/>
            <person name="Li S."/>
            <person name="Chen X."/>
            <person name="Wang C."/>
            <person name="Dai X."/>
            <person name="Yang H."/>
            <person name="Song W."/>
            <person name="Hou L."/>
            <person name="Xu J."/>
            <person name="Tong Z."/>
            <person name="Xu A."/>
            <person name="Yuan X."/>
            <person name="Wang W."/>
            <person name="Yang Q."/>
            <person name="Chen L."/>
            <person name="Sun Z."/>
            <person name="Wang K."/>
            <person name="Pan B."/>
            <person name="Chen J."/>
            <person name="Bao Y."/>
            <person name="Liu F."/>
            <person name="Qi X."/>
            <person name="Gang D.R."/>
            <person name="Wen J."/>
            <person name="Li J."/>
        </authorList>
    </citation>
    <scope>NUCLEOTIDE SEQUENCE</scope>
    <source>
        <strain evidence="1">Dzin_1.0</strain>
    </source>
</reference>
<dbReference type="AlphaFoldDB" id="A0A9D5CF02"/>
<dbReference type="Gene3D" id="3.40.50.1000">
    <property type="entry name" value="HAD superfamily/HAD-like"/>
    <property type="match status" value="1"/>
</dbReference>
<gene>
    <name evidence="1" type="ORF">J5N97_019589</name>
</gene>